<dbReference type="GeneID" id="63845985"/>
<reference evidence="2" key="1">
    <citation type="submission" date="2020-01" db="EMBL/GenBank/DDBJ databases">
        <authorList>
            <consortium name="DOE Joint Genome Institute"/>
            <person name="Haridas S."/>
            <person name="Albert R."/>
            <person name="Binder M."/>
            <person name="Bloem J."/>
            <person name="Labutti K."/>
            <person name="Salamov A."/>
            <person name="Andreopoulos B."/>
            <person name="Baker S.E."/>
            <person name="Barry K."/>
            <person name="Bills G."/>
            <person name="Bluhm B.H."/>
            <person name="Cannon C."/>
            <person name="Castanera R."/>
            <person name="Culley D.E."/>
            <person name="Daum C."/>
            <person name="Ezra D."/>
            <person name="Gonzalez J.B."/>
            <person name="Henrissat B."/>
            <person name="Kuo A."/>
            <person name="Liang C."/>
            <person name="Lipzen A."/>
            <person name="Lutzoni F."/>
            <person name="Magnuson J."/>
            <person name="Mondo S."/>
            <person name="Nolan M."/>
            <person name="Ohm R."/>
            <person name="Pangilinan J."/>
            <person name="Park H.-J."/>
            <person name="Ramirez L."/>
            <person name="Alfaro M."/>
            <person name="Sun H."/>
            <person name="Tritt A."/>
            <person name="Yoshinaga Y."/>
            <person name="Zwiers L.-H."/>
            <person name="Turgeon B.G."/>
            <person name="Goodwin S.B."/>
            <person name="Spatafora J.W."/>
            <person name="Crous P.W."/>
            <person name="Grigoriev I.V."/>
        </authorList>
    </citation>
    <scope>NUCLEOTIDE SEQUENCE</scope>
    <source>
        <strain evidence="2">CBS 394.84</strain>
    </source>
</reference>
<feature type="compositionally biased region" description="Basic residues" evidence="1">
    <location>
        <begin position="259"/>
        <end position="268"/>
    </location>
</feature>
<organism evidence="2 3">
    <name type="scientific">Cucurbitaria berberidis CBS 394.84</name>
    <dbReference type="NCBI Taxonomy" id="1168544"/>
    <lineage>
        <taxon>Eukaryota</taxon>
        <taxon>Fungi</taxon>
        <taxon>Dikarya</taxon>
        <taxon>Ascomycota</taxon>
        <taxon>Pezizomycotina</taxon>
        <taxon>Dothideomycetes</taxon>
        <taxon>Pleosporomycetidae</taxon>
        <taxon>Pleosporales</taxon>
        <taxon>Pleosporineae</taxon>
        <taxon>Cucurbitariaceae</taxon>
        <taxon>Cucurbitaria</taxon>
    </lineage>
</organism>
<dbReference type="Proteomes" id="UP000800039">
    <property type="component" value="Unassembled WGS sequence"/>
</dbReference>
<protein>
    <submittedName>
        <fullName evidence="2">Uncharacterized protein</fullName>
    </submittedName>
</protein>
<evidence type="ECO:0000256" key="1">
    <source>
        <dbReference type="SAM" id="MobiDB-lite"/>
    </source>
</evidence>
<accession>A0A9P4GHQ0</accession>
<dbReference type="AlphaFoldDB" id="A0A9P4GHQ0"/>
<keyword evidence="3" id="KW-1185">Reference proteome</keyword>
<evidence type="ECO:0000313" key="2">
    <source>
        <dbReference type="EMBL" id="KAF1846363.1"/>
    </source>
</evidence>
<evidence type="ECO:0000313" key="3">
    <source>
        <dbReference type="Proteomes" id="UP000800039"/>
    </source>
</evidence>
<dbReference type="RefSeq" id="XP_040788926.1">
    <property type="nucleotide sequence ID" value="XM_040928733.1"/>
</dbReference>
<feature type="region of interest" description="Disordered" evidence="1">
    <location>
        <begin position="221"/>
        <end position="268"/>
    </location>
</feature>
<dbReference type="EMBL" id="ML976616">
    <property type="protein sequence ID" value="KAF1846363.1"/>
    <property type="molecule type" value="Genomic_DNA"/>
</dbReference>
<name>A0A9P4GHQ0_9PLEO</name>
<proteinExistence type="predicted"/>
<comment type="caution">
    <text evidence="2">The sequence shown here is derived from an EMBL/GenBank/DDBJ whole genome shotgun (WGS) entry which is preliminary data.</text>
</comment>
<gene>
    <name evidence="2" type="ORF">K460DRAFT_284401</name>
</gene>
<dbReference type="OrthoDB" id="3791931at2759"/>
<feature type="compositionally biased region" description="Basic and acidic residues" evidence="1">
    <location>
        <begin position="221"/>
        <end position="232"/>
    </location>
</feature>
<sequence length="268" mass="30419">MTPAEKLAEKVKKYFSDKMKKAGLIIREQKKQTDPASQLGANVSIVDSANGVTITGVYWKAPTNDDTIPSTQAQINKCVQKLVEAIRNNHECREKDDSKIFQNRWADSATYYTVPEMKAVAQEVMTTMIDVHRNGWTKSIYDKEQRDLLQKTMLFTFKERFDCLVELLMCSKTTCQDLMKGERHYSIIGNPYALTNRTKSNKASNETKEVRIADGAEVESLRRAANGEESLPKAKGKKRAREEDENDVQARLVVAAKPPNKRARKNVQ</sequence>